<proteinExistence type="predicted"/>
<dbReference type="EMBL" id="OIVN01002758">
    <property type="protein sequence ID" value="SPD06205.1"/>
    <property type="molecule type" value="Genomic_DNA"/>
</dbReference>
<dbReference type="PANTHER" id="PTHR46033:SF80">
    <property type="entry name" value="PROTEIN MAIN-LIKE 2-LIKE"/>
    <property type="match status" value="1"/>
</dbReference>
<dbReference type="AlphaFoldDB" id="A0A2N9H2W2"/>
<dbReference type="PANTHER" id="PTHR46033">
    <property type="entry name" value="PROTEIN MAIN-LIKE 2"/>
    <property type="match status" value="1"/>
</dbReference>
<feature type="region of interest" description="Disordered" evidence="1">
    <location>
        <begin position="430"/>
        <end position="556"/>
    </location>
</feature>
<name>A0A2N9H2W2_FAGSY</name>
<feature type="compositionally biased region" description="Low complexity" evidence="1">
    <location>
        <begin position="437"/>
        <end position="450"/>
    </location>
</feature>
<organism evidence="2">
    <name type="scientific">Fagus sylvatica</name>
    <name type="common">Beechnut</name>
    <dbReference type="NCBI Taxonomy" id="28930"/>
    <lineage>
        <taxon>Eukaryota</taxon>
        <taxon>Viridiplantae</taxon>
        <taxon>Streptophyta</taxon>
        <taxon>Embryophyta</taxon>
        <taxon>Tracheophyta</taxon>
        <taxon>Spermatophyta</taxon>
        <taxon>Magnoliopsida</taxon>
        <taxon>eudicotyledons</taxon>
        <taxon>Gunneridae</taxon>
        <taxon>Pentapetalae</taxon>
        <taxon>rosids</taxon>
        <taxon>fabids</taxon>
        <taxon>Fagales</taxon>
        <taxon>Fagaceae</taxon>
        <taxon>Fagus</taxon>
    </lineage>
</organism>
<dbReference type="InterPro" id="IPR044824">
    <property type="entry name" value="MAIN-like"/>
</dbReference>
<gene>
    <name evidence="2" type="ORF">FSB_LOCUS34087</name>
</gene>
<sequence>MASSSLIPPTGSAPPLIIGEHPKTPAAGSMTSAETKVGVPIAPPSVPGEATNPREGFIFPLLDLWYEISSLFPCKSFDFPSPPEDWEWTTIEPEVMVDRACVPCLNEISDLLIQKGDIRPGGVPAIHTFFFVWGELTLTLEDIANHWMLPILGELSPSGIKLSAREEEIAMALRGYSSTRITGWPALFLHHEDVSVHRAAFIVYWLYFRDNLPLVYRWVGLKTWDHDLVTSLDFEENVLLRPYGEDHPGVEFTPYCPYRVKRQFGFDQDVPASLQEATPPFSSSAPFIRSRAFAYWEGKVNRIMIPSGHRFGFNTASMNAYWQRLAHAMIGYVNSGRSNKAPISSHCKLQISSLCFSPPSQSAIAYDNSQKLGFAEWDETRNGWIVYTTHFPVGWKESVNVVDERLIMPSKRGKGSKKDVLVDLAVEKVPRPEKESATTSSETAVESAAAPLKAKGVATGSSKRKSAAVPPLESVGKQAASSKFGKKSVALRPFKDQRKPATSSSSPDEEQPSTVLARSPPKKEEDFDTVVDDISTSSSDRDDPLAVATDQGEDMGRSFAAADVDDTLEATELNVESANLTRHDLAIVTHASHSFEYGHDDSDAVDSDAVPLSFSVPQIVLTSGVAVGSSAPMAYVMEGVSLFGATPRLGIIPAGGIIIPASRITSEVPSVGELGAASEVCSNINSAVSHGAQVEGTSSPVATTPAGGEHLDNIGTGDAIHMSEEDAEVGITGKITVASQLSRPIARVGSSVGAGAVPSDSVPYLQQLTTKHGNFVAMFKLGAGFGGPMLSLLGSVLAAMSKSDLGSVTKVQILAWKSVVQDLMEVGFDLGFMIGHLRQIAQHLFGKKISDEVQALQHQIALLQDSLAVLTTY</sequence>
<evidence type="ECO:0000313" key="2">
    <source>
        <dbReference type="EMBL" id="SPD06205.1"/>
    </source>
</evidence>
<reference evidence="2" key="1">
    <citation type="submission" date="2018-02" db="EMBL/GenBank/DDBJ databases">
        <authorList>
            <person name="Cohen D.B."/>
            <person name="Kent A.D."/>
        </authorList>
    </citation>
    <scope>NUCLEOTIDE SEQUENCE</scope>
</reference>
<feature type="region of interest" description="Disordered" evidence="1">
    <location>
        <begin position="1"/>
        <end position="34"/>
    </location>
</feature>
<evidence type="ECO:0000256" key="1">
    <source>
        <dbReference type="SAM" id="MobiDB-lite"/>
    </source>
</evidence>
<accession>A0A2N9H2W2</accession>
<evidence type="ECO:0008006" key="3">
    <source>
        <dbReference type="Google" id="ProtNLM"/>
    </source>
</evidence>
<feature type="region of interest" description="Disordered" evidence="1">
    <location>
        <begin position="694"/>
        <end position="713"/>
    </location>
</feature>
<feature type="compositionally biased region" description="Polar residues" evidence="1">
    <location>
        <begin position="500"/>
        <end position="516"/>
    </location>
</feature>
<dbReference type="GO" id="GO:0010073">
    <property type="term" value="P:meristem maintenance"/>
    <property type="evidence" value="ECO:0007669"/>
    <property type="project" value="InterPro"/>
</dbReference>
<protein>
    <recommendedName>
        <fullName evidence="3">Aminotransferase-like plant mobile domain-containing protein</fullName>
    </recommendedName>
</protein>